<organism evidence="1 2">
    <name type="scientific">Pontibacillus chungwhensis</name>
    <dbReference type="NCBI Taxonomy" id="265426"/>
    <lineage>
        <taxon>Bacteria</taxon>
        <taxon>Bacillati</taxon>
        <taxon>Bacillota</taxon>
        <taxon>Bacilli</taxon>
        <taxon>Bacillales</taxon>
        <taxon>Bacillaceae</taxon>
        <taxon>Pontibacillus</taxon>
    </lineage>
</organism>
<evidence type="ECO:0000313" key="2">
    <source>
        <dbReference type="Proteomes" id="UP001236652"/>
    </source>
</evidence>
<name>A0ABY8V0I8_9BACI</name>
<evidence type="ECO:0000313" key="1">
    <source>
        <dbReference type="EMBL" id="WIF99259.1"/>
    </source>
</evidence>
<proteinExistence type="predicted"/>
<gene>
    <name evidence="1" type="ORF">QNI29_06255</name>
</gene>
<dbReference type="EMBL" id="CP126446">
    <property type="protein sequence ID" value="WIF99259.1"/>
    <property type="molecule type" value="Genomic_DNA"/>
</dbReference>
<protein>
    <submittedName>
        <fullName evidence="1">Uncharacterized protein</fullName>
    </submittedName>
</protein>
<reference evidence="1 2" key="1">
    <citation type="submission" date="2023-05" db="EMBL/GenBank/DDBJ databases">
        <title>Comparative genomics reveals the evidence of polycyclic aromatic hydrocarbons degradation in moderately halophilic genus Pontibacillus.</title>
        <authorList>
            <person name="Yang H."/>
            <person name="Qian Z."/>
        </authorList>
    </citation>
    <scope>NUCLEOTIDE SEQUENCE [LARGE SCALE GENOMIC DNA]</scope>
    <source>
        <strain evidence="2">HN14</strain>
    </source>
</reference>
<dbReference type="Proteomes" id="UP001236652">
    <property type="component" value="Chromosome"/>
</dbReference>
<dbReference type="RefSeq" id="WP_231418125.1">
    <property type="nucleotide sequence ID" value="NZ_CP126446.1"/>
</dbReference>
<keyword evidence="2" id="KW-1185">Reference proteome</keyword>
<sequence>MNESNLNLFDEFGELSEAKEICEDCLRQAIIELPNGFDPGECYKCNKPLQPVLKHFDDIIAEKLVWFSCPSYIEGNEEHDTGGYYTVQPDVDENTWW</sequence>
<accession>A0ABY8V0I8</accession>